<dbReference type="STRING" id="1618.IV36_GL000844"/>
<name>A0A0R2G6S6_9LACO</name>
<dbReference type="CDD" id="cd13127">
    <property type="entry name" value="MATE_tuaB_like"/>
    <property type="match status" value="1"/>
</dbReference>
<keyword evidence="5 7" id="KW-1133">Transmembrane helix</keyword>
<accession>A0A0R2G6S6</accession>
<evidence type="ECO:0000256" key="4">
    <source>
        <dbReference type="ARBA" id="ARBA00022692"/>
    </source>
</evidence>
<evidence type="ECO:0000256" key="1">
    <source>
        <dbReference type="ARBA" id="ARBA00004651"/>
    </source>
</evidence>
<keyword evidence="6 7" id="KW-0472">Membrane</keyword>
<evidence type="ECO:0000256" key="5">
    <source>
        <dbReference type="ARBA" id="ARBA00022989"/>
    </source>
</evidence>
<reference evidence="8 9" key="1">
    <citation type="journal article" date="2015" name="Genome Announc.">
        <title>Expanding the biotechnology potential of lactobacilli through comparative genomics of 213 strains and associated genera.</title>
        <authorList>
            <person name="Sun Z."/>
            <person name="Harris H.M."/>
            <person name="McCann A."/>
            <person name="Guo C."/>
            <person name="Argimon S."/>
            <person name="Zhang W."/>
            <person name="Yang X."/>
            <person name="Jeffery I.B."/>
            <person name="Cooney J.C."/>
            <person name="Kagawa T.F."/>
            <person name="Liu W."/>
            <person name="Song Y."/>
            <person name="Salvetti E."/>
            <person name="Wrobel A."/>
            <person name="Rasinkangas P."/>
            <person name="Parkhill J."/>
            <person name="Rea M.C."/>
            <person name="O'Sullivan O."/>
            <person name="Ritari J."/>
            <person name="Douillard F.P."/>
            <person name="Paul Ross R."/>
            <person name="Yang R."/>
            <person name="Briner A.E."/>
            <person name="Felis G.E."/>
            <person name="de Vos W.M."/>
            <person name="Barrangou R."/>
            <person name="Klaenhammer T.R."/>
            <person name="Caufield P.W."/>
            <person name="Cui Y."/>
            <person name="Zhang H."/>
            <person name="O'Toole P.W."/>
        </authorList>
    </citation>
    <scope>NUCLEOTIDE SEQUENCE [LARGE SCALE GENOMIC DNA]</scope>
    <source>
        <strain evidence="8 9">ATCC 27304</strain>
    </source>
</reference>
<evidence type="ECO:0000256" key="6">
    <source>
        <dbReference type="ARBA" id="ARBA00023136"/>
    </source>
</evidence>
<gene>
    <name evidence="8" type="ORF">IV36_GL000844</name>
</gene>
<dbReference type="PANTHER" id="PTHR30250">
    <property type="entry name" value="PST FAMILY PREDICTED COLANIC ACID TRANSPORTER"/>
    <property type="match status" value="1"/>
</dbReference>
<dbReference type="Pfam" id="PF13440">
    <property type="entry name" value="Polysacc_synt_3"/>
    <property type="match status" value="1"/>
</dbReference>
<comment type="similarity">
    <text evidence="2">Belongs to the polysaccharide synthase family.</text>
</comment>
<dbReference type="InterPro" id="IPR050833">
    <property type="entry name" value="Poly_Biosynth_Transport"/>
</dbReference>
<comment type="caution">
    <text evidence="8">The sequence shown here is derived from an EMBL/GenBank/DDBJ whole genome shotgun (WGS) entry which is preliminary data.</text>
</comment>
<feature type="transmembrane region" description="Helical" evidence="7">
    <location>
        <begin position="225"/>
        <end position="247"/>
    </location>
</feature>
<feature type="transmembrane region" description="Helical" evidence="7">
    <location>
        <begin position="456"/>
        <end position="480"/>
    </location>
</feature>
<feature type="transmembrane region" description="Helical" evidence="7">
    <location>
        <begin position="430"/>
        <end position="450"/>
    </location>
</feature>
<dbReference type="GO" id="GO:0005886">
    <property type="term" value="C:plasma membrane"/>
    <property type="evidence" value="ECO:0007669"/>
    <property type="project" value="UniProtKB-SubCell"/>
</dbReference>
<dbReference type="OrthoDB" id="9770347at2"/>
<feature type="transmembrane region" description="Helical" evidence="7">
    <location>
        <begin position="58"/>
        <end position="82"/>
    </location>
</feature>
<feature type="transmembrane region" description="Helical" evidence="7">
    <location>
        <begin position="184"/>
        <end position="204"/>
    </location>
</feature>
<feature type="transmembrane region" description="Helical" evidence="7">
    <location>
        <begin position="374"/>
        <end position="394"/>
    </location>
</feature>
<organism evidence="8 9">
    <name type="scientific">Liquorilactobacillus mali</name>
    <dbReference type="NCBI Taxonomy" id="1618"/>
    <lineage>
        <taxon>Bacteria</taxon>
        <taxon>Bacillati</taxon>
        <taxon>Bacillota</taxon>
        <taxon>Bacilli</taxon>
        <taxon>Lactobacillales</taxon>
        <taxon>Lactobacillaceae</taxon>
        <taxon>Liquorilactobacillus</taxon>
    </lineage>
</organism>
<feature type="transmembrane region" description="Helical" evidence="7">
    <location>
        <begin position="298"/>
        <end position="321"/>
    </location>
</feature>
<dbReference type="Proteomes" id="UP000051727">
    <property type="component" value="Unassembled WGS sequence"/>
</dbReference>
<feature type="transmembrane region" description="Helical" evidence="7">
    <location>
        <begin position="94"/>
        <end position="117"/>
    </location>
</feature>
<feature type="transmembrane region" description="Helical" evidence="7">
    <location>
        <begin position="267"/>
        <end position="286"/>
    </location>
</feature>
<dbReference type="PATRIC" id="fig|1618.3.peg.853"/>
<dbReference type="EMBL" id="JQAR01000002">
    <property type="protein sequence ID" value="KRN33111.1"/>
    <property type="molecule type" value="Genomic_DNA"/>
</dbReference>
<evidence type="ECO:0000313" key="9">
    <source>
        <dbReference type="Proteomes" id="UP000051727"/>
    </source>
</evidence>
<dbReference type="PANTHER" id="PTHR30250:SF10">
    <property type="entry name" value="LIPOPOLYSACCHARIDE BIOSYNTHESIS PROTEIN WZXC"/>
    <property type="match status" value="1"/>
</dbReference>
<sequence length="502" mass="57173">MIYGVGELWGVVMKKSKLKEKVFNGMFWRFGEQISSQLVTFIISVILARILSPREYGLVAIVTIFIAIANVFVTEGFGTALIQKKDADIKDFSSVFYFNLIFSWLVYLIIFLLSNYIAIFFKEPELKPVMRILAIVIPITGLNSIQQAYVSKKMIFKRFFWSTLIGTTISGLLGIFFAYRGYGIWSLVIQQIMNIAINTIVLWFTVKWRPILYFSLKRIRTLLSYGWKILVTNLINSIYDNSINILIGRMYSSSALAFYNRGINYPNLIISNVTTSISSVIFPALSEIQNDREKMKRAIRISISVGTFLIFPLMGGLFAISNNLVLWMLTKKWLPAVPFMKIACIFLALYPINITNLQAIMAVGRSDVYLRLNIIKKGIGLTLIACSVPFGLYGMASSQIIVGLVAIFTNISANKRLFNYSFEELFYDCFKNIVSSVFMTVIVMFIGSTISDSTNIYIAFILLIQILIGILLYIVFSIFLKSKELYYILSILKGYFLKKKIN</sequence>
<dbReference type="AlphaFoldDB" id="A0A0R2G6S6"/>
<proteinExistence type="inferred from homology"/>
<keyword evidence="3" id="KW-1003">Cell membrane</keyword>
<evidence type="ECO:0000256" key="7">
    <source>
        <dbReference type="SAM" id="Phobius"/>
    </source>
</evidence>
<feature type="transmembrane region" description="Helical" evidence="7">
    <location>
        <begin position="159"/>
        <end position="178"/>
    </location>
</feature>
<keyword evidence="4 7" id="KW-0812">Transmembrane</keyword>
<protein>
    <submittedName>
        <fullName evidence="8">Lipopolysaccharide biosynthesis protein</fullName>
    </submittedName>
</protein>
<evidence type="ECO:0000313" key="8">
    <source>
        <dbReference type="EMBL" id="KRN33111.1"/>
    </source>
</evidence>
<evidence type="ECO:0000256" key="2">
    <source>
        <dbReference type="ARBA" id="ARBA00007430"/>
    </source>
</evidence>
<evidence type="ECO:0000256" key="3">
    <source>
        <dbReference type="ARBA" id="ARBA00022475"/>
    </source>
</evidence>
<feature type="transmembrane region" description="Helical" evidence="7">
    <location>
        <begin position="34"/>
        <end position="52"/>
    </location>
</feature>
<comment type="subcellular location">
    <subcellularLocation>
        <location evidence="1">Cell membrane</location>
        <topology evidence="1">Multi-pass membrane protein</topology>
    </subcellularLocation>
</comment>
<feature type="transmembrane region" description="Helical" evidence="7">
    <location>
        <begin position="333"/>
        <end position="353"/>
    </location>
</feature>